<sequence length="299" mass="29900">MNILKLLIASLLASQIFAAQGADITCLSSICSTGTCPKVPTVPAGLSWQNGSINGNCAINNCPANTSSGLVNASNPFCTSCPGPTVNGVAAVFVNIGFTGCVASTADCYARPAHTWTNSDCLACYGKSSQYTQVDKNGCQANPPGADVSCSAATCTTAGTCTAVPTVPAGLAWQNGANSGKCAITSCPASTSSGLTGASDLFCQSCPGTPNGSVQAVFANNAQTGCVASTATCGDSRTANTWTNADCLACYGNSTQYAKADKSGCQATALPSSSSSPSSSSTNSMIILSSVLFTISFFF</sequence>
<accession>Q235T2</accession>
<evidence type="ECO:0000256" key="1">
    <source>
        <dbReference type="SAM" id="SignalP"/>
    </source>
</evidence>
<proteinExistence type="predicted"/>
<dbReference type="KEGG" id="tet:TTHERM_01135070"/>
<keyword evidence="3" id="KW-1185">Reference proteome</keyword>
<evidence type="ECO:0000313" key="3">
    <source>
        <dbReference type="Proteomes" id="UP000009168"/>
    </source>
</evidence>
<feature type="signal peptide" evidence="1">
    <location>
        <begin position="1"/>
        <end position="18"/>
    </location>
</feature>
<feature type="chain" id="PRO_5004201480" evidence="1">
    <location>
        <begin position="19"/>
        <end position="299"/>
    </location>
</feature>
<dbReference type="GeneID" id="7845224"/>
<protein>
    <submittedName>
        <fullName evidence="2">Cell surface immobilization antigen</fullName>
    </submittedName>
</protein>
<evidence type="ECO:0000313" key="2">
    <source>
        <dbReference type="EMBL" id="EAR92274.1"/>
    </source>
</evidence>
<organism evidence="2 3">
    <name type="scientific">Tetrahymena thermophila (strain SB210)</name>
    <dbReference type="NCBI Taxonomy" id="312017"/>
    <lineage>
        <taxon>Eukaryota</taxon>
        <taxon>Sar</taxon>
        <taxon>Alveolata</taxon>
        <taxon>Ciliophora</taxon>
        <taxon>Intramacronucleata</taxon>
        <taxon>Oligohymenophorea</taxon>
        <taxon>Hymenostomatida</taxon>
        <taxon>Tetrahymenina</taxon>
        <taxon>Tetrahymenidae</taxon>
        <taxon>Tetrahymena</taxon>
    </lineage>
</organism>
<dbReference type="InterPro" id="IPR009670">
    <property type="entry name" value="SerH"/>
</dbReference>
<keyword evidence="1" id="KW-0732">Signal</keyword>
<reference evidence="3" key="1">
    <citation type="journal article" date="2006" name="PLoS Biol.">
        <title>Macronuclear genome sequence of the ciliate Tetrahymena thermophila, a model eukaryote.</title>
        <authorList>
            <person name="Eisen J.A."/>
            <person name="Coyne R.S."/>
            <person name="Wu M."/>
            <person name="Wu D."/>
            <person name="Thiagarajan M."/>
            <person name="Wortman J.R."/>
            <person name="Badger J.H."/>
            <person name="Ren Q."/>
            <person name="Amedeo P."/>
            <person name="Jones K.M."/>
            <person name="Tallon L.J."/>
            <person name="Delcher A.L."/>
            <person name="Salzberg S.L."/>
            <person name="Silva J.C."/>
            <person name="Haas B.J."/>
            <person name="Majoros W.H."/>
            <person name="Farzad M."/>
            <person name="Carlton J.M."/>
            <person name="Smith R.K. Jr."/>
            <person name="Garg J."/>
            <person name="Pearlman R.E."/>
            <person name="Karrer K.M."/>
            <person name="Sun L."/>
            <person name="Manning G."/>
            <person name="Elde N.C."/>
            <person name="Turkewitz A.P."/>
            <person name="Asai D.J."/>
            <person name="Wilkes D.E."/>
            <person name="Wang Y."/>
            <person name="Cai H."/>
            <person name="Collins K."/>
            <person name="Stewart B.A."/>
            <person name="Lee S.R."/>
            <person name="Wilamowska K."/>
            <person name="Weinberg Z."/>
            <person name="Ruzzo W.L."/>
            <person name="Wloga D."/>
            <person name="Gaertig J."/>
            <person name="Frankel J."/>
            <person name="Tsao C.-C."/>
            <person name="Gorovsky M.A."/>
            <person name="Keeling P.J."/>
            <person name="Waller R.F."/>
            <person name="Patron N.J."/>
            <person name="Cherry J.M."/>
            <person name="Stover N.A."/>
            <person name="Krieger C.J."/>
            <person name="del Toro C."/>
            <person name="Ryder H.F."/>
            <person name="Williamson S.C."/>
            <person name="Barbeau R.A."/>
            <person name="Hamilton E.P."/>
            <person name="Orias E."/>
        </authorList>
    </citation>
    <scope>NUCLEOTIDE SEQUENCE [LARGE SCALE GENOMIC DNA]</scope>
    <source>
        <strain evidence="3">SB210</strain>
    </source>
</reference>
<name>Q235T2_TETTS</name>
<dbReference type="Pfam" id="PF06873">
    <property type="entry name" value="SerH"/>
    <property type="match status" value="3"/>
</dbReference>
<dbReference type="InParanoid" id="Q235T2"/>
<gene>
    <name evidence="2" type="ORF">TTHERM_01135070</name>
</gene>
<dbReference type="EMBL" id="GG662756">
    <property type="protein sequence ID" value="EAR92274.1"/>
    <property type="molecule type" value="Genomic_DNA"/>
</dbReference>
<dbReference type="Proteomes" id="UP000009168">
    <property type="component" value="Unassembled WGS sequence"/>
</dbReference>
<dbReference type="HOGENOM" id="CLU_974821_0_0_1"/>
<dbReference type="AlphaFoldDB" id="Q235T2"/>
<dbReference type="RefSeq" id="XP_001012519.1">
    <property type="nucleotide sequence ID" value="XM_001012519.1"/>
</dbReference>